<accession>K8DYT6</accession>
<sequence>MVRMIPPYTHANIKSVAEKKIFQLIKNEAGLDGWVCLHSLGIARHMFKAEGEIDFILLGSGGLFCLEVKGGRVKRDAGFWFFTDRYGFITKKKESPFKQVASALYSLRENINREFGNSFNDCLFGYGVLFPDIEFSVESPEWDNQIVYDISDRLKPFGKYLKRLIGYWNDKLPGKRKFTNSEIDYLAGYLRKDFELIIPLNEKLEGLEKQIIQLTEEQYKALDRMENNKRVFFRGTAGTGKTLLALEKVRRTALNNKRVLLLCYNKILGGKLRYKTNRMENHHLITANSVHKYFYNIILSTSLQDQFLQVHDQFNGDTLYKKIYPQFFIRALNEIQETYDCLVIDEGQDLLCSEYFQALDYILKDGLEKGEWAIFYDSNNQGELYKNFDRTLVKQLTEFGAADYRLDINCRNTKQIAVQTSVVSGFNVENTRTEGGEKVQYYWFIDERDQINILVDIIKKLLSEGVKPGAITLLYPEKGFEDMIIDLKTFYDFEKVTHENAGELPENKITYSTAQGFKGMENKVIIYCGVKDIDGDKANTVNYVAMSRAGQLLILLLNSNLKQRYLEKNIEYLTKGRG</sequence>
<dbReference type="InterPro" id="IPR006935">
    <property type="entry name" value="Helicase/UvrB_N"/>
</dbReference>
<dbReference type="Pfam" id="PF04851">
    <property type="entry name" value="ResIII"/>
    <property type="match status" value="1"/>
</dbReference>
<evidence type="ECO:0000313" key="4">
    <source>
        <dbReference type="Proteomes" id="UP000009315"/>
    </source>
</evidence>
<comment type="caution">
    <text evidence="3">The sequence shown here is derived from an EMBL/GenBank/DDBJ whole genome shotgun (WGS) entry which is preliminary data.</text>
</comment>
<feature type="domain" description="NERD" evidence="2">
    <location>
        <begin position="16"/>
        <end position="113"/>
    </location>
</feature>
<dbReference type="OrthoDB" id="9787585at2"/>
<dbReference type="GO" id="GO:0033202">
    <property type="term" value="C:DNA helicase complex"/>
    <property type="evidence" value="ECO:0007669"/>
    <property type="project" value="TreeGrafter"/>
</dbReference>
<dbReference type="Gene3D" id="3.40.50.300">
    <property type="entry name" value="P-loop containing nucleotide triphosphate hydrolases"/>
    <property type="match status" value="2"/>
</dbReference>
<dbReference type="Proteomes" id="UP000009315">
    <property type="component" value="Unassembled WGS sequence"/>
</dbReference>
<dbReference type="GO" id="GO:0005524">
    <property type="term" value="F:ATP binding"/>
    <property type="evidence" value="ECO:0007669"/>
    <property type="project" value="InterPro"/>
</dbReference>
<evidence type="ECO:0000259" key="2">
    <source>
        <dbReference type="Pfam" id="PF08378"/>
    </source>
</evidence>
<dbReference type="Pfam" id="PF08378">
    <property type="entry name" value="NERD"/>
    <property type="match status" value="1"/>
</dbReference>
<dbReference type="AlphaFoldDB" id="K8DYT6"/>
<feature type="domain" description="Helicase/UvrB N-terminal" evidence="1">
    <location>
        <begin position="212"/>
        <end position="346"/>
    </location>
</feature>
<dbReference type="GO" id="GO:0003677">
    <property type="term" value="F:DNA binding"/>
    <property type="evidence" value="ECO:0007669"/>
    <property type="project" value="InterPro"/>
</dbReference>
<protein>
    <submittedName>
        <fullName evidence="3">Putative NERD domain protein</fullName>
    </submittedName>
</protein>
<dbReference type="InterPro" id="IPR027417">
    <property type="entry name" value="P-loop_NTPase"/>
</dbReference>
<dbReference type="GO" id="GO:0000725">
    <property type="term" value="P:recombinational repair"/>
    <property type="evidence" value="ECO:0007669"/>
    <property type="project" value="TreeGrafter"/>
</dbReference>
<dbReference type="GO" id="GO:0043138">
    <property type="term" value="F:3'-5' DNA helicase activity"/>
    <property type="evidence" value="ECO:0007669"/>
    <property type="project" value="TreeGrafter"/>
</dbReference>
<dbReference type="eggNOG" id="COG0507">
    <property type="taxonomic scope" value="Bacteria"/>
</dbReference>
<evidence type="ECO:0000259" key="1">
    <source>
        <dbReference type="Pfam" id="PF04851"/>
    </source>
</evidence>
<dbReference type="InterPro" id="IPR011528">
    <property type="entry name" value="NERD"/>
</dbReference>
<dbReference type="STRING" id="1121428.DESHY_160188"/>
<dbReference type="InterPro" id="IPR000212">
    <property type="entry name" value="DNA_helicase_UvrD/REP"/>
</dbReference>
<dbReference type="PANTHER" id="PTHR11070">
    <property type="entry name" value="UVRD / RECB / PCRA DNA HELICASE FAMILY MEMBER"/>
    <property type="match status" value="1"/>
</dbReference>
<keyword evidence="4" id="KW-1185">Reference proteome</keyword>
<gene>
    <name evidence="3" type="ORF">DESHY_160188</name>
</gene>
<evidence type="ECO:0000313" key="3">
    <source>
        <dbReference type="EMBL" id="CCO08064.1"/>
    </source>
</evidence>
<proteinExistence type="predicted"/>
<dbReference type="PANTHER" id="PTHR11070:SF50">
    <property type="entry name" value="SUPERFAMILY I DNA AND RNA HELICASE"/>
    <property type="match status" value="1"/>
</dbReference>
<organism evidence="3 4">
    <name type="scientific">Desulforamulus hydrothermalis Lam5 = DSM 18033</name>
    <dbReference type="NCBI Taxonomy" id="1121428"/>
    <lineage>
        <taxon>Bacteria</taxon>
        <taxon>Bacillati</taxon>
        <taxon>Bacillota</taxon>
        <taxon>Clostridia</taxon>
        <taxon>Eubacteriales</taxon>
        <taxon>Peptococcaceae</taxon>
        <taxon>Desulforamulus</taxon>
    </lineage>
</organism>
<name>K8DYT6_9FIRM</name>
<reference evidence="3 4" key="1">
    <citation type="journal article" date="2013" name="Genome Announc.">
        <title>Genome Sequence of the Sulfate-Reducing Bacterium Desulfotomaculum hydrothermale Lam5(T).</title>
        <authorList>
            <person name="Amin O."/>
            <person name="Fardeau M.L."/>
            <person name="Valette O."/>
            <person name="Hirschler-Rea A."/>
            <person name="Barbe V."/>
            <person name="Medigue C."/>
            <person name="Vacherie B."/>
            <person name="Ollivier B."/>
            <person name="Bertin P.N."/>
            <person name="Dolla A."/>
        </authorList>
    </citation>
    <scope>NUCLEOTIDE SEQUENCE [LARGE SCALE GENOMIC DNA]</scope>
    <source>
        <strain evidence="4">Lam5 / DSM 18033</strain>
    </source>
</reference>
<dbReference type="GO" id="GO:0016787">
    <property type="term" value="F:hydrolase activity"/>
    <property type="evidence" value="ECO:0007669"/>
    <property type="project" value="InterPro"/>
</dbReference>
<dbReference type="EMBL" id="CAOS01000008">
    <property type="protein sequence ID" value="CCO08064.1"/>
    <property type="molecule type" value="Genomic_DNA"/>
</dbReference>
<dbReference type="GO" id="GO:0005829">
    <property type="term" value="C:cytosol"/>
    <property type="evidence" value="ECO:0007669"/>
    <property type="project" value="TreeGrafter"/>
</dbReference>
<dbReference type="SUPFAM" id="SSF52540">
    <property type="entry name" value="P-loop containing nucleoside triphosphate hydrolases"/>
    <property type="match status" value="1"/>
</dbReference>